<reference evidence="2" key="2">
    <citation type="submission" date="2015-06" db="UniProtKB">
        <authorList>
            <consortium name="EnsemblPlants"/>
        </authorList>
    </citation>
    <scope>IDENTIFICATION</scope>
</reference>
<evidence type="ECO:0000256" key="1">
    <source>
        <dbReference type="SAM" id="MobiDB-lite"/>
    </source>
</evidence>
<dbReference type="HOGENOM" id="CLU_2945805_0_0_1"/>
<dbReference type="Gramene" id="ORUFI12G07330.1">
    <property type="protein sequence ID" value="ORUFI12G07330.1"/>
    <property type="gene ID" value="ORUFI12G07330"/>
</dbReference>
<feature type="region of interest" description="Disordered" evidence="1">
    <location>
        <begin position="38"/>
        <end position="60"/>
    </location>
</feature>
<accession>A0A0E0RF95</accession>
<dbReference type="Proteomes" id="UP000008022">
    <property type="component" value="Unassembled WGS sequence"/>
</dbReference>
<evidence type="ECO:0000313" key="2">
    <source>
        <dbReference type="EnsemblPlants" id="ORUFI12G07330.1"/>
    </source>
</evidence>
<sequence length="60" mass="6927">MEMLLPPPMNSSPDPASVVAIFELELHASVRQRRWIGQGNHQEESQFAEQRGQMQWLSLH</sequence>
<keyword evidence="3" id="KW-1185">Reference proteome</keyword>
<name>A0A0E0RF95_ORYRU</name>
<reference evidence="3" key="1">
    <citation type="submission" date="2013-06" db="EMBL/GenBank/DDBJ databases">
        <authorList>
            <person name="Zhao Q."/>
        </authorList>
    </citation>
    <scope>NUCLEOTIDE SEQUENCE</scope>
    <source>
        <strain evidence="3">cv. W1943</strain>
    </source>
</reference>
<dbReference type="EnsemblPlants" id="ORUFI12G07330.1">
    <property type="protein sequence ID" value="ORUFI12G07330.1"/>
    <property type="gene ID" value="ORUFI12G07330"/>
</dbReference>
<dbReference type="AlphaFoldDB" id="A0A0E0RF95"/>
<protein>
    <submittedName>
        <fullName evidence="2">Uncharacterized protein</fullName>
    </submittedName>
</protein>
<evidence type="ECO:0000313" key="3">
    <source>
        <dbReference type="Proteomes" id="UP000008022"/>
    </source>
</evidence>
<feature type="compositionally biased region" description="Polar residues" evidence="1">
    <location>
        <begin position="45"/>
        <end position="60"/>
    </location>
</feature>
<organism evidence="2 3">
    <name type="scientific">Oryza rufipogon</name>
    <name type="common">Brownbeard rice</name>
    <name type="synonym">Asian wild rice</name>
    <dbReference type="NCBI Taxonomy" id="4529"/>
    <lineage>
        <taxon>Eukaryota</taxon>
        <taxon>Viridiplantae</taxon>
        <taxon>Streptophyta</taxon>
        <taxon>Embryophyta</taxon>
        <taxon>Tracheophyta</taxon>
        <taxon>Spermatophyta</taxon>
        <taxon>Magnoliopsida</taxon>
        <taxon>Liliopsida</taxon>
        <taxon>Poales</taxon>
        <taxon>Poaceae</taxon>
        <taxon>BOP clade</taxon>
        <taxon>Oryzoideae</taxon>
        <taxon>Oryzeae</taxon>
        <taxon>Oryzinae</taxon>
        <taxon>Oryza</taxon>
    </lineage>
</organism>
<proteinExistence type="predicted"/>